<comment type="caution">
    <text evidence="2">The sequence shown here is derived from an EMBL/GenBank/DDBJ whole genome shotgun (WGS) entry which is preliminary data.</text>
</comment>
<dbReference type="AlphaFoldDB" id="A0A8K0C600"/>
<dbReference type="OrthoDB" id="8115787at2759"/>
<accession>A0A8K0C600</accession>
<feature type="region of interest" description="Disordered" evidence="1">
    <location>
        <begin position="33"/>
        <end position="86"/>
    </location>
</feature>
<name>A0A8K0C600_IGNLU</name>
<feature type="compositionally biased region" description="Polar residues" evidence="1">
    <location>
        <begin position="41"/>
        <end position="54"/>
    </location>
</feature>
<dbReference type="Proteomes" id="UP000801492">
    <property type="component" value="Unassembled WGS sequence"/>
</dbReference>
<evidence type="ECO:0000313" key="3">
    <source>
        <dbReference type="Proteomes" id="UP000801492"/>
    </source>
</evidence>
<reference evidence="2" key="1">
    <citation type="submission" date="2019-08" db="EMBL/GenBank/DDBJ databases">
        <title>The genome of the North American firefly Photinus pyralis.</title>
        <authorList>
            <consortium name="Photinus pyralis genome working group"/>
            <person name="Fallon T.R."/>
            <person name="Sander Lower S.E."/>
            <person name="Weng J.-K."/>
        </authorList>
    </citation>
    <scope>NUCLEOTIDE SEQUENCE</scope>
    <source>
        <strain evidence="2">TRF0915ILg1</strain>
        <tissue evidence="2">Whole body</tissue>
    </source>
</reference>
<sequence length="205" mass="23156">MKYDVNRVMQDHNLDKDKSKRYPYVKIEIDENKLTADTAIENANDNSQTDTVSSNKRKDESETSLTDINQPSKKKTKIEKENKSKETVDISKEALNAINDECQNFGNYVADKLRNYSTRTRCAVQHAISNIIFKADLGNLENYQPNQETGVQSCSGSCKNIPIASVYLPESTHMHLSTYSPSSHVSLNCSDEFTSEEEGLDFNDL</sequence>
<organism evidence="2 3">
    <name type="scientific">Ignelater luminosus</name>
    <name type="common">Cucubano</name>
    <name type="synonym">Pyrophorus luminosus</name>
    <dbReference type="NCBI Taxonomy" id="2038154"/>
    <lineage>
        <taxon>Eukaryota</taxon>
        <taxon>Metazoa</taxon>
        <taxon>Ecdysozoa</taxon>
        <taxon>Arthropoda</taxon>
        <taxon>Hexapoda</taxon>
        <taxon>Insecta</taxon>
        <taxon>Pterygota</taxon>
        <taxon>Neoptera</taxon>
        <taxon>Endopterygota</taxon>
        <taxon>Coleoptera</taxon>
        <taxon>Polyphaga</taxon>
        <taxon>Elateriformia</taxon>
        <taxon>Elateroidea</taxon>
        <taxon>Elateridae</taxon>
        <taxon>Agrypninae</taxon>
        <taxon>Pyrophorini</taxon>
        <taxon>Ignelater</taxon>
    </lineage>
</organism>
<protein>
    <submittedName>
        <fullName evidence="2">Uncharacterized protein</fullName>
    </submittedName>
</protein>
<proteinExistence type="predicted"/>
<keyword evidence="3" id="KW-1185">Reference proteome</keyword>
<gene>
    <name evidence="2" type="ORF">ILUMI_24590</name>
</gene>
<dbReference type="EMBL" id="VTPC01090720">
    <property type="protein sequence ID" value="KAF2881585.1"/>
    <property type="molecule type" value="Genomic_DNA"/>
</dbReference>
<evidence type="ECO:0000256" key="1">
    <source>
        <dbReference type="SAM" id="MobiDB-lite"/>
    </source>
</evidence>
<evidence type="ECO:0000313" key="2">
    <source>
        <dbReference type="EMBL" id="KAF2881585.1"/>
    </source>
</evidence>